<reference evidence="6 7" key="1">
    <citation type="submission" date="2019-08" db="EMBL/GenBank/DDBJ databases">
        <title>Complete genome sequence of Candidatus Uab amorphum.</title>
        <authorList>
            <person name="Shiratori T."/>
            <person name="Suzuki S."/>
            <person name="Kakizawa Y."/>
            <person name="Ishida K."/>
        </authorList>
    </citation>
    <scope>NUCLEOTIDE SEQUENCE [LARGE SCALE GENOMIC DNA]</scope>
    <source>
        <strain evidence="6 7">SRT547</strain>
    </source>
</reference>
<gene>
    <name evidence="6" type="ORF">UABAM_02311</name>
</gene>
<name>A0A5S9IM41_UABAM</name>
<dbReference type="PROSITE" id="PS00108">
    <property type="entry name" value="PROTEIN_KINASE_ST"/>
    <property type="match status" value="1"/>
</dbReference>
<protein>
    <submittedName>
        <fullName evidence="6">Serine/threonine-protein kinase PknB</fullName>
    </submittedName>
</protein>
<evidence type="ECO:0000256" key="3">
    <source>
        <dbReference type="ARBA" id="ARBA00022777"/>
    </source>
</evidence>
<keyword evidence="4" id="KW-0067">ATP-binding</keyword>
<evidence type="ECO:0000256" key="2">
    <source>
        <dbReference type="ARBA" id="ARBA00022741"/>
    </source>
</evidence>
<dbReference type="PANTHER" id="PTHR43289:SF6">
    <property type="entry name" value="SERINE_THREONINE-PROTEIN KINASE NEKL-3"/>
    <property type="match status" value="1"/>
</dbReference>
<dbReference type="PANTHER" id="PTHR43289">
    <property type="entry name" value="MITOGEN-ACTIVATED PROTEIN KINASE KINASE KINASE 20-RELATED"/>
    <property type="match status" value="1"/>
</dbReference>
<dbReference type="Pfam" id="PF00069">
    <property type="entry name" value="Pkinase"/>
    <property type="match status" value="1"/>
</dbReference>
<dbReference type="Proteomes" id="UP000326354">
    <property type="component" value="Chromosome"/>
</dbReference>
<feature type="domain" description="Protein kinase" evidence="5">
    <location>
        <begin position="13"/>
        <end position="274"/>
    </location>
</feature>
<organism evidence="6 7">
    <name type="scientific">Uabimicrobium amorphum</name>
    <dbReference type="NCBI Taxonomy" id="2596890"/>
    <lineage>
        <taxon>Bacteria</taxon>
        <taxon>Pseudomonadati</taxon>
        <taxon>Planctomycetota</taxon>
        <taxon>Candidatus Uabimicrobiia</taxon>
        <taxon>Candidatus Uabimicrobiales</taxon>
        <taxon>Candidatus Uabimicrobiaceae</taxon>
        <taxon>Candidatus Uabimicrobium</taxon>
    </lineage>
</organism>
<dbReference type="GO" id="GO:0004674">
    <property type="term" value="F:protein serine/threonine kinase activity"/>
    <property type="evidence" value="ECO:0007669"/>
    <property type="project" value="TreeGrafter"/>
</dbReference>
<evidence type="ECO:0000256" key="4">
    <source>
        <dbReference type="ARBA" id="ARBA00022840"/>
    </source>
</evidence>
<dbReference type="InterPro" id="IPR000719">
    <property type="entry name" value="Prot_kinase_dom"/>
</dbReference>
<dbReference type="SMART" id="SM00220">
    <property type="entry name" value="S_TKc"/>
    <property type="match status" value="1"/>
</dbReference>
<dbReference type="SUPFAM" id="SSF56112">
    <property type="entry name" value="Protein kinase-like (PK-like)"/>
    <property type="match status" value="1"/>
</dbReference>
<keyword evidence="3 6" id="KW-0418">Kinase</keyword>
<dbReference type="EMBL" id="AP019860">
    <property type="protein sequence ID" value="BBM83956.1"/>
    <property type="molecule type" value="Genomic_DNA"/>
</dbReference>
<dbReference type="AlphaFoldDB" id="A0A5S9IM41"/>
<dbReference type="InterPro" id="IPR008271">
    <property type="entry name" value="Ser/Thr_kinase_AS"/>
</dbReference>
<evidence type="ECO:0000259" key="5">
    <source>
        <dbReference type="PROSITE" id="PS50011"/>
    </source>
</evidence>
<keyword evidence="2" id="KW-0547">Nucleotide-binding</keyword>
<evidence type="ECO:0000313" key="7">
    <source>
        <dbReference type="Proteomes" id="UP000326354"/>
    </source>
</evidence>
<evidence type="ECO:0000313" key="6">
    <source>
        <dbReference type="EMBL" id="BBM83956.1"/>
    </source>
</evidence>
<dbReference type="Gene3D" id="1.10.510.10">
    <property type="entry name" value="Transferase(Phosphotransferase) domain 1"/>
    <property type="match status" value="1"/>
</dbReference>
<dbReference type="RefSeq" id="WP_151968137.1">
    <property type="nucleotide sequence ID" value="NZ_AP019860.1"/>
</dbReference>
<dbReference type="PROSITE" id="PS50011">
    <property type="entry name" value="PROTEIN_KINASE_DOM"/>
    <property type="match status" value="1"/>
</dbReference>
<dbReference type="CDD" id="cd14014">
    <property type="entry name" value="STKc_PknB_like"/>
    <property type="match status" value="1"/>
</dbReference>
<keyword evidence="1" id="KW-0808">Transferase</keyword>
<dbReference type="KEGG" id="uam:UABAM_02311"/>
<accession>A0A5S9IM41</accession>
<dbReference type="OrthoDB" id="9788659at2"/>
<proteinExistence type="predicted"/>
<sequence length="501" mass="57510">MPDFMPYLALENFEVLKPIGAGGAGRVYLAKQTNLDRLVAIKVIKKSRQYNDDLFKRGLIEAKILAKLDHPNIVSIYDVGEKPLFFYMVIEYVNGGSLHDQILRSKKINELEIWQIISQVCRGLQSALAEGVIHRDVKPANILLSGKRYAKIGDFGISKVIEDESKITKEGSILGTPNFISPETAQLGVNDFRSDLYSLGVTIYFCLTKKMAFDGDNVMQILFQHANELIDAPMMHNPFLSPDANLIVGKLLQKKPENRYHSYGDLLVDIENILHKKKLTYASVRDAQLIYKPNQIQLFATKTRRHTVTQRIVDVMYNAKIAFDNAIIVGTWDINTRSNYITKQAQLVHYMNSFTEVKMFLEQYHEQKNIVVIDVDHRQELSVDIFTLLRSEFPETNVLFVTADEIEASEEQKQYLCTYEETMSRLSQNLAKVKDINFDFIARLAKEKSWSFDLEIEDDGTINEVNIKHGDICNMRETREIVSKKNTTWRLLRVTPPELSE</sequence>
<dbReference type="InterPro" id="IPR011009">
    <property type="entry name" value="Kinase-like_dom_sf"/>
</dbReference>
<dbReference type="GO" id="GO:0005524">
    <property type="term" value="F:ATP binding"/>
    <property type="evidence" value="ECO:0007669"/>
    <property type="project" value="UniProtKB-KW"/>
</dbReference>
<evidence type="ECO:0000256" key="1">
    <source>
        <dbReference type="ARBA" id="ARBA00022679"/>
    </source>
</evidence>
<keyword evidence="7" id="KW-1185">Reference proteome</keyword>